<feature type="binding site" evidence="14">
    <location>
        <begin position="55"/>
        <end position="58"/>
    </location>
    <ligand>
        <name>GTP</name>
        <dbReference type="ChEBI" id="CHEBI:37565"/>
        <label>1</label>
    </ligand>
</feature>
<proteinExistence type="inferred from homology"/>
<evidence type="ECO:0000256" key="11">
    <source>
        <dbReference type="ARBA" id="ARBA00023134"/>
    </source>
</evidence>
<feature type="transmembrane region" description="Helical" evidence="16">
    <location>
        <begin position="286"/>
        <end position="309"/>
    </location>
</feature>
<dbReference type="InterPro" id="IPR011640">
    <property type="entry name" value="Fe2_transport_prot_B_C"/>
</dbReference>
<gene>
    <name evidence="18" type="primary">feoB</name>
    <name evidence="18" type="ORF">EJA03_06050</name>
</gene>
<accession>A0A427U5Q7</accession>
<comment type="subcellular location">
    <subcellularLocation>
        <location evidence="16">Cell inner membrane</location>
        <topology evidence="16">Multi-pass membrane protein</topology>
    </subcellularLocation>
    <subcellularLocation>
        <location evidence="2">Cell membrane</location>
        <topology evidence="2">Multi-pass membrane protein</topology>
    </subcellularLocation>
</comment>
<keyword evidence="19" id="KW-1185">Reference proteome</keyword>
<evidence type="ECO:0000256" key="5">
    <source>
        <dbReference type="ARBA" id="ARBA00022496"/>
    </source>
</evidence>
<dbReference type="GO" id="GO:0005525">
    <property type="term" value="F:GTP binding"/>
    <property type="evidence" value="ECO:0007669"/>
    <property type="project" value="UniProtKB-KW"/>
</dbReference>
<feature type="binding site" evidence="14">
    <location>
        <begin position="9"/>
        <end position="16"/>
    </location>
    <ligand>
        <name>GTP</name>
        <dbReference type="ChEBI" id="CHEBI:37565"/>
        <label>1</label>
    </ligand>
</feature>
<dbReference type="NCBIfam" id="NF007105">
    <property type="entry name" value="PRK09554.1"/>
    <property type="match status" value="1"/>
</dbReference>
<feature type="transmembrane region" description="Helical" evidence="16">
    <location>
        <begin position="692"/>
        <end position="712"/>
    </location>
</feature>
<evidence type="ECO:0000256" key="9">
    <source>
        <dbReference type="ARBA" id="ARBA00023004"/>
    </source>
</evidence>
<evidence type="ECO:0000256" key="12">
    <source>
        <dbReference type="ARBA" id="ARBA00023136"/>
    </source>
</evidence>
<keyword evidence="10" id="KW-0406">Ion transport</keyword>
<dbReference type="FunFam" id="3.40.50.300:FF:001475">
    <property type="entry name" value="Ferrous iron transport protein B"/>
    <property type="match status" value="1"/>
</dbReference>
<feature type="domain" description="FeoB-type G" evidence="17">
    <location>
        <begin position="2"/>
        <end position="168"/>
    </location>
</feature>
<dbReference type="PANTHER" id="PTHR43185">
    <property type="entry name" value="FERROUS IRON TRANSPORT PROTEIN B"/>
    <property type="match status" value="1"/>
</dbReference>
<sequence>MQYQILTVGNPNSGKTTLFNGLTGAKQQVGNWAGVTVEKKTGRYNHSGDEFLLTDLPGIYALDSGNDGNSIDESIASRAVLTHPANLIINVVDATCLERSLYMTLQLRELGRPMVVVLNKMDALKRERQIIDVKALEKVLGCPVFALSANNGSQVQRFKEYLHKTLVLGVALDELNITYPTEFERAIKTIQPIFKGQVEASSRALSIRGLEHDLLVLNSLSTDDRKHIIKVQKAFELDIDLLVADTKYTFLHEQCKKVRRTEGKLSHSFTEKIDSIILNKWVGIPFFFVVMYLMFMFSINIGSAFIDFFDISSGALLVEGGHYLMDNHLPVWLVTLIADGVGGGIQTVATFIPVIACLYLFLAVLESSGYMSRAAFVLDKVMQKVGLPGKAFVPLVLGFGCNVPAIMATRTLDQERERKLAASMAPFMSCGARLPVYALFAAAFFPESGQNIVFALYLLGIVAAVFTGLVLKRTLYPGTSDSLIMEMPDYELPTFQNVLIKTWQKLKRFVLGAGKTIVVVVTILSFFNSLGTDGSFGNQDSEKSVLSKVSQIVTPIFEPIGIQKDNWPATVGIITGIFAKEAVVGTLNSLYAPAEGDQTDFDLVASLKEAVMSIPANLADLTYSDPLGIEVGDLTNSSVTAQDQEVDASIFGNLKQHFVTGNAAFAYLIFILLYTPCVAAMGAYAREFGQKYARFIAVWTMGLAYGSAALYYQVTHFLHNPVYSSAWISGIIIASLLTYRVLQVAGRKQKRLLEAQTA</sequence>
<dbReference type="InterPro" id="IPR027417">
    <property type="entry name" value="P-loop_NTPase"/>
</dbReference>
<evidence type="ECO:0000259" key="17">
    <source>
        <dbReference type="PROSITE" id="PS51711"/>
    </source>
</evidence>
<evidence type="ECO:0000256" key="2">
    <source>
        <dbReference type="ARBA" id="ARBA00004651"/>
    </source>
</evidence>
<keyword evidence="3 16" id="KW-0813">Transport</keyword>
<dbReference type="InterPro" id="IPR011642">
    <property type="entry name" value="Gate_dom"/>
</dbReference>
<evidence type="ECO:0000256" key="7">
    <source>
        <dbReference type="ARBA" id="ARBA00022741"/>
    </source>
</evidence>
<comment type="similarity">
    <text evidence="16">Belongs to the TRAFAC class TrmE-Era-EngA-EngB-Septin-like GTPase superfamily. FeoB GTPase (TC 9.A.8) family.</text>
</comment>
<dbReference type="Pfam" id="PF02421">
    <property type="entry name" value="FeoB_N"/>
    <property type="match status" value="1"/>
</dbReference>
<keyword evidence="15" id="KW-0479">Metal-binding</keyword>
<evidence type="ECO:0000256" key="6">
    <source>
        <dbReference type="ARBA" id="ARBA00022692"/>
    </source>
</evidence>
<keyword evidence="6 16" id="KW-0812">Transmembrane</keyword>
<dbReference type="PROSITE" id="PS51711">
    <property type="entry name" value="G_FEOB"/>
    <property type="match status" value="1"/>
</dbReference>
<dbReference type="Gene3D" id="1.10.287.1770">
    <property type="match status" value="1"/>
</dbReference>
<evidence type="ECO:0000256" key="16">
    <source>
        <dbReference type="RuleBase" id="RU362098"/>
    </source>
</evidence>
<evidence type="ECO:0000256" key="15">
    <source>
        <dbReference type="PIRSR" id="PIRSR603373-2"/>
    </source>
</evidence>
<dbReference type="OrthoDB" id="9809127at2"/>
<dbReference type="PANTHER" id="PTHR43185:SF1">
    <property type="entry name" value="FE(2+) TRANSPORTER FEOB"/>
    <property type="match status" value="1"/>
</dbReference>
<evidence type="ECO:0000256" key="8">
    <source>
        <dbReference type="ARBA" id="ARBA00022989"/>
    </source>
</evidence>
<feature type="binding site" evidence="15">
    <location>
        <position position="20"/>
    </location>
    <ligand>
        <name>Mg(2+)</name>
        <dbReference type="ChEBI" id="CHEBI:18420"/>
        <label>2</label>
    </ligand>
</feature>
<dbReference type="SUPFAM" id="SSF52540">
    <property type="entry name" value="P-loop containing nucleoside triphosphate hydrolases"/>
    <property type="match status" value="1"/>
</dbReference>
<evidence type="ECO:0000256" key="14">
    <source>
        <dbReference type="PIRSR" id="PIRSR603373-1"/>
    </source>
</evidence>
<dbReference type="AlphaFoldDB" id="A0A427U5Q7"/>
<dbReference type="NCBIfam" id="TIGR00437">
    <property type="entry name" value="feoB"/>
    <property type="match status" value="1"/>
</dbReference>
<dbReference type="Pfam" id="PF17910">
    <property type="entry name" value="FeoB_Cyto"/>
    <property type="match status" value="1"/>
</dbReference>
<feature type="transmembrane region" description="Helical" evidence="16">
    <location>
        <begin position="451"/>
        <end position="471"/>
    </location>
</feature>
<dbReference type="Proteomes" id="UP000269041">
    <property type="component" value="Unassembled WGS sequence"/>
</dbReference>
<comment type="function">
    <text evidence="1 16">Probable transporter of a GTP-driven Fe(2+) uptake system.</text>
</comment>
<dbReference type="EMBL" id="RSFA01000018">
    <property type="protein sequence ID" value="RSD32015.1"/>
    <property type="molecule type" value="Genomic_DNA"/>
</dbReference>
<dbReference type="InterPro" id="IPR050860">
    <property type="entry name" value="FeoB_GTPase"/>
</dbReference>
<evidence type="ECO:0000256" key="13">
    <source>
        <dbReference type="NCBIfam" id="TIGR00437"/>
    </source>
</evidence>
<feature type="binding site" evidence="15">
    <location>
        <position position="23"/>
    </location>
    <ligand>
        <name>Mg(2+)</name>
        <dbReference type="ChEBI" id="CHEBI:18420"/>
        <label>2</label>
    </ligand>
</feature>
<keyword evidence="8 16" id="KW-1133">Transmembrane helix</keyword>
<dbReference type="GO" id="GO:0046872">
    <property type="term" value="F:metal ion binding"/>
    <property type="evidence" value="ECO:0007669"/>
    <property type="project" value="UniProtKB-KW"/>
</dbReference>
<evidence type="ECO:0000256" key="4">
    <source>
        <dbReference type="ARBA" id="ARBA00022475"/>
    </source>
</evidence>
<keyword evidence="11 14" id="KW-0342">GTP-binding</keyword>
<keyword evidence="9 16" id="KW-0408">Iron</keyword>
<dbReference type="InterPro" id="IPR003373">
    <property type="entry name" value="Fe2_transport_prot-B"/>
</dbReference>
<evidence type="ECO:0000256" key="3">
    <source>
        <dbReference type="ARBA" id="ARBA00022448"/>
    </source>
</evidence>
<keyword evidence="5 16" id="KW-0410">Iron transport</keyword>
<feature type="transmembrane region" description="Helical" evidence="16">
    <location>
        <begin position="664"/>
        <end position="685"/>
    </location>
</feature>
<reference evidence="18 19" key="1">
    <citation type="submission" date="2018-12" db="EMBL/GenBank/DDBJ databases">
        <title>Genomic taxonomy of the Vibrionaceae family.</title>
        <authorList>
            <person name="Gomez-Gil B."/>
            <person name="Enciso-Ibarra K."/>
        </authorList>
    </citation>
    <scope>NUCLEOTIDE SEQUENCE [LARGE SCALE GENOMIC DNA]</scope>
    <source>
        <strain evidence="18 19">CAIM 594</strain>
    </source>
</reference>
<dbReference type="CDD" id="cd01879">
    <property type="entry name" value="FeoB"/>
    <property type="match status" value="1"/>
</dbReference>
<dbReference type="Gene3D" id="3.40.50.300">
    <property type="entry name" value="P-loop containing nucleotide triphosphate hydrolases"/>
    <property type="match status" value="1"/>
</dbReference>
<evidence type="ECO:0000313" key="18">
    <source>
        <dbReference type="EMBL" id="RSD32015.1"/>
    </source>
</evidence>
<dbReference type="Pfam" id="PF07670">
    <property type="entry name" value="Gate"/>
    <property type="match status" value="2"/>
</dbReference>
<feature type="transmembrane region" description="Helical" evidence="16">
    <location>
        <begin position="352"/>
        <end position="371"/>
    </location>
</feature>
<organism evidence="18 19">
    <name type="scientific">Vibrio pectenicida</name>
    <dbReference type="NCBI Taxonomy" id="62763"/>
    <lineage>
        <taxon>Bacteria</taxon>
        <taxon>Pseudomonadati</taxon>
        <taxon>Pseudomonadota</taxon>
        <taxon>Gammaproteobacteria</taxon>
        <taxon>Vibrionales</taxon>
        <taxon>Vibrionaceae</taxon>
        <taxon>Vibrio</taxon>
    </lineage>
</organism>
<keyword evidence="7 14" id="KW-0547">Nucleotide-binding</keyword>
<dbReference type="InterPro" id="IPR041069">
    <property type="entry name" value="FeoB_Cyto"/>
</dbReference>
<comment type="caution">
    <text evidence="18">The sequence shown here is derived from an EMBL/GenBank/DDBJ whole genome shotgun (WGS) entry which is preliminary data.</text>
</comment>
<dbReference type="Pfam" id="PF07664">
    <property type="entry name" value="FeoB_C"/>
    <property type="match status" value="1"/>
</dbReference>
<dbReference type="InterPro" id="IPR006073">
    <property type="entry name" value="GTP-bd"/>
</dbReference>
<feature type="binding site" evidence="14">
    <location>
        <begin position="34"/>
        <end position="38"/>
    </location>
    <ligand>
        <name>GTP</name>
        <dbReference type="ChEBI" id="CHEBI:37565"/>
        <label>1</label>
    </ligand>
</feature>
<keyword evidence="12 16" id="KW-0472">Membrane</keyword>
<evidence type="ECO:0000256" key="10">
    <source>
        <dbReference type="ARBA" id="ARBA00023065"/>
    </source>
</evidence>
<keyword evidence="15" id="KW-0460">Magnesium</keyword>
<dbReference type="GO" id="GO:0015093">
    <property type="term" value="F:ferrous iron transmembrane transporter activity"/>
    <property type="evidence" value="ECO:0007669"/>
    <property type="project" value="UniProtKB-UniRule"/>
</dbReference>
<feature type="transmembrane region" description="Helical" evidence="16">
    <location>
        <begin position="509"/>
        <end position="527"/>
    </location>
</feature>
<evidence type="ECO:0000256" key="1">
    <source>
        <dbReference type="ARBA" id="ARBA00003926"/>
    </source>
</evidence>
<dbReference type="GO" id="GO:0005886">
    <property type="term" value="C:plasma membrane"/>
    <property type="evidence" value="ECO:0007669"/>
    <property type="project" value="UniProtKB-SubCell"/>
</dbReference>
<name>A0A427U5Q7_9VIBR</name>
<dbReference type="PRINTS" id="PR00326">
    <property type="entry name" value="GTP1OBG"/>
</dbReference>
<feature type="transmembrane region" description="Helical" evidence="16">
    <location>
        <begin position="724"/>
        <end position="742"/>
    </location>
</feature>
<protein>
    <recommendedName>
        <fullName evidence="13 16">Ferrous iron transport protein B</fullName>
    </recommendedName>
</protein>
<keyword evidence="4" id="KW-1003">Cell membrane</keyword>
<feature type="transmembrane region" description="Helical" evidence="16">
    <location>
        <begin position="420"/>
        <end position="445"/>
    </location>
</feature>
<feature type="binding site" evidence="14">
    <location>
        <begin position="119"/>
        <end position="122"/>
    </location>
    <ligand>
        <name>GTP</name>
        <dbReference type="ChEBI" id="CHEBI:37565"/>
        <label>1</label>
    </ligand>
</feature>
<dbReference type="RefSeq" id="WP_125320343.1">
    <property type="nucleotide sequence ID" value="NZ_AP024889.1"/>
</dbReference>
<dbReference type="InterPro" id="IPR030389">
    <property type="entry name" value="G_FEOB_dom"/>
</dbReference>
<feature type="binding site" evidence="15">
    <location>
        <position position="24"/>
    </location>
    <ligand>
        <name>Mg(2+)</name>
        <dbReference type="ChEBI" id="CHEBI:18420"/>
        <label>2</label>
    </ligand>
</feature>
<evidence type="ECO:0000313" key="19">
    <source>
        <dbReference type="Proteomes" id="UP000269041"/>
    </source>
</evidence>
<feature type="binding site" evidence="15">
    <location>
        <position position="21"/>
    </location>
    <ligand>
        <name>Mg(2+)</name>
        <dbReference type="ChEBI" id="CHEBI:18420"/>
        <label>2</label>
    </ligand>
</feature>